<comment type="similarity">
    <text evidence="1 3">Belongs to the sulfotransferase 1 family.</text>
</comment>
<keyword evidence="6" id="KW-1185">Reference proteome</keyword>
<evidence type="ECO:0000256" key="3">
    <source>
        <dbReference type="RuleBase" id="RU361155"/>
    </source>
</evidence>
<organism evidence="5 6">
    <name type="scientific">Dioscorea zingiberensis</name>
    <dbReference type="NCBI Taxonomy" id="325984"/>
    <lineage>
        <taxon>Eukaryota</taxon>
        <taxon>Viridiplantae</taxon>
        <taxon>Streptophyta</taxon>
        <taxon>Embryophyta</taxon>
        <taxon>Tracheophyta</taxon>
        <taxon>Spermatophyta</taxon>
        <taxon>Magnoliopsida</taxon>
        <taxon>Liliopsida</taxon>
        <taxon>Dioscoreales</taxon>
        <taxon>Dioscoreaceae</taxon>
        <taxon>Dioscorea</taxon>
    </lineage>
</organism>
<dbReference type="EC" id="2.8.2.-" evidence="3"/>
<reference evidence="5" key="2">
    <citation type="journal article" date="2022" name="Hortic Res">
        <title>The genome of Dioscorea zingiberensis sheds light on the biosynthesis, origin and evolution of the medicinally important diosgenin saponins.</title>
        <authorList>
            <person name="Li Y."/>
            <person name="Tan C."/>
            <person name="Li Z."/>
            <person name="Guo J."/>
            <person name="Li S."/>
            <person name="Chen X."/>
            <person name="Wang C."/>
            <person name="Dai X."/>
            <person name="Yang H."/>
            <person name="Song W."/>
            <person name="Hou L."/>
            <person name="Xu J."/>
            <person name="Tong Z."/>
            <person name="Xu A."/>
            <person name="Yuan X."/>
            <person name="Wang W."/>
            <person name="Yang Q."/>
            <person name="Chen L."/>
            <person name="Sun Z."/>
            <person name="Wang K."/>
            <person name="Pan B."/>
            <person name="Chen J."/>
            <person name="Bao Y."/>
            <person name="Liu F."/>
            <person name="Qi X."/>
            <person name="Gang D.R."/>
            <person name="Wen J."/>
            <person name="Li J."/>
        </authorList>
    </citation>
    <scope>NUCLEOTIDE SEQUENCE</scope>
    <source>
        <strain evidence="5">Dzin_1.0</strain>
    </source>
</reference>
<evidence type="ECO:0000256" key="2">
    <source>
        <dbReference type="ARBA" id="ARBA00022679"/>
    </source>
</evidence>
<dbReference type="Pfam" id="PF00685">
    <property type="entry name" value="Sulfotransfer_1"/>
    <property type="match status" value="1"/>
</dbReference>
<dbReference type="SUPFAM" id="SSF52540">
    <property type="entry name" value="P-loop containing nucleoside triphosphate hydrolases"/>
    <property type="match status" value="1"/>
</dbReference>
<comment type="caution">
    <text evidence="5">The sequence shown here is derived from an EMBL/GenBank/DDBJ whole genome shotgun (WGS) entry which is preliminary data.</text>
</comment>
<dbReference type="InterPro" id="IPR027417">
    <property type="entry name" value="P-loop_NTPase"/>
</dbReference>
<name>A0A9D5BYD6_9LILI</name>
<dbReference type="OrthoDB" id="205623at2759"/>
<dbReference type="EMBL" id="JAGGNH010000009">
    <property type="protein sequence ID" value="KAJ0963262.1"/>
    <property type="molecule type" value="Genomic_DNA"/>
</dbReference>
<accession>A0A9D5BYD6</accession>
<dbReference type="Proteomes" id="UP001085076">
    <property type="component" value="Miscellaneous, Linkage group lg09"/>
</dbReference>
<dbReference type="PANTHER" id="PTHR11783">
    <property type="entry name" value="SULFOTRANSFERASE SULT"/>
    <property type="match status" value="1"/>
</dbReference>
<keyword evidence="2 3" id="KW-0808">Transferase</keyword>
<evidence type="ECO:0000259" key="4">
    <source>
        <dbReference type="Pfam" id="PF00685"/>
    </source>
</evidence>
<dbReference type="GO" id="GO:0008146">
    <property type="term" value="F:sulfotransferase activity"/>
    <property type="evidence" value="ECO:0007669"/>
    <property type="project" value="InterPro"/>
</dbReference>
<evidence type="ECO:0000313" key="6">
    <source>
        <dbReference type="Proteomes" id="UP001085076"/>
    </source>
</evidence>
<dbReference type="AlphaFoldDB" id="A0A9D5BYD6"/>
<evidence type="ECO:0000313" key="5">
    <source>
        <dbReference type="EMBL" id="KAJ0963262.1"/>
    </source>
</evidence>
<proteinExistence type="inferred from homology"/>
<reference evidence="5" key="1">
    <citation type="submission" date="2021-03" db="EMBL/GenBank/DDBJ databases">
        <authorList>
            <person name="Li Z."/>
            <person name="Yang C."/>
        </authorList>
    </citation>
    <scope>NUCLEOTIDE SEQUENCE</scope>
    <source>
        <strain evidence="5">Dzin_1.0</strain>
        <tissue evidence="5">Leaf</tissue>
    </source>
</reference>
<gene>
    <name evidence="5" type="ORF">J5N97_028384</name>
</gene>
<sequence length="348" mass="40456">MEFPLTISFNAKNREEEEQDDRIYKKYEELILTLPDSTKDSPSLSSMSQFHPLRCYDGFWFGPEFVLLGVMAAQDHFIPRSSDILICTPPKAGTVWLKALAFATLNRNDQPCKQSLLLSHNPHKCVPFLEFRLYGERRLPDLTAVPSPRLLGTHIPYQLFPKSWVSSGLKIVYLCRNPKDTFVSYWHFNNKLIGEESYRESLDDAFDSFLRGVHLAGPFWDHVLGYWNASLLNPQNVLFLRYEDLKSDPAESLRRLAEFMQCPFSEEEERQGVLDKILDMCSMESLKNLDVNKNGSKLQFQTFKYRNDTFFRRGIVGDYVNFLTPEMAERLDQVMEDKLRNSGLSFKE</sequence>
<dbReference type="Gene3D" id="3.40.50.300">
    <property type="entry name" value="P-loop containing nucleotide triphosphate hydrolases"/>
    <property type="match status" value="1"/>
</dbReference>
<protein>
    <recommendedName>
        <fullName evidence="3">Sulfotransferase</fullName>
        <ecNumber evidence="3">2.8.2.-</ecNumber>
    </recommendedName>
</protein>
<evidence type="ECO:0000256" key="1">
    <source>
        <dbReference type="ARBA" id="ARBA00005771"/>
    </source>
</evidence>
<dbReference type="InterPro" id="IPR000863">
    <property type="entry name" value="Sulfotransferase_dom"/>
</dbReference>
<feature type="domain" description="Sulfotransferase" evidence="4">
    <location>
        <begin position="82"/>
        <end position="342"/>
    </location>
</feature>